<evidence type="ECO:0000256" key="1">
    <source>
        <dbReference type="SAM" id="MobiDB-lite"/>
    </source>
</evidence>
<keyword evidence="2" id="KW-1133">Transmembrane helix</keyword>
<gene>
    <name evidence="4" type="ORF">EDD29_0310</name>
</gene>
<reference evidence="4 5" key="1">
    <citation type="submission" date="2018-11" db="EMBL/GenBank/DDBJ databases">
        <title>Sequencing the genomes of 1000 actinobacteria strains.</title>
        <authorList>
            <person name="Klenk H.-P."/>
        </authorList>
    </citation>
    <scope>NUCLEOTIDE SEQUENCE [LARGE SCALE GENOMIC DNA]</scope>
    <source>
        <strain evidence="4 5">DSM 44254</strain>
    </source>
</reference>
<dbReference type="OrthoDB" id="3477680at2"/>
<keyword evidence="2" id="KW-0812">Transmembrane</keyword>
<feature type="domain" description="DUF6542" evidence="3">
    <location>
        <begin position="42"/>
        <end position="153"/>
    </location>
</feature>
<evidence type="ECO:0000313" key="4">
    <source>
        <dbReference type="EMBL" id="ROO82825.1"/>
    </source>
</evidence>
<dbReference type="RefSeq" id="WP_123661798.1">
    <property type="nucleotide sequence ID" value="NZ_RJKE01000001.1"/>
</dbReference>
<dbReference type="AlphaFoldDB" id="A0A3N1CNQ2"/>
<sequence length="184" mass="19696">MSSTETQKNPETREKKPGGKNRRKPDAARPAPGKRQGPAVSLTARGAVAVVLAGTFAGALADWSILPGAVFVAVCALAALTVRPDDLPVMVVAPPVLYLLGTLLAEAVAMFGGRSFVQSLLVALPLDLAVRAPWLLAGTLLTAMIAVRRGLLTAWRELSLKADGFRLTRERYAEEDPVRWDERT</sequence>
<comment type="caution">
    <text evidence="4">The sequence shown here is derived from an EMBL/GenBank/DDBJ whole genome shotgun (WGS) entry which is preliminary data.</text>
</comment>
<organism evidence="4 5">
    <name type="scientific">Actinocorallia herbida</name>
    <dbReference type="NCBI Taxonomy" id="58109"/>
    <lineage>
        <taxon>Bacteria</taxon>
        <taxon>Bacillati</taxon>
        <taxon>Actinomycetota</taxon>
        <taxon>Actinomycetes</taxon>
        <taxon>Streptosporangiales</taxon>
        <taxon>Thermomonosporaceae</taxon>
        <taxon>Actinocorallia</taxon>
    </lineage>
</organism>
<keyword evidence="5" id="KW-1185">Reference proteome</keyword>
<protein>
    <recommendedName>
        <fullName evidence="3">DUF6542 domain-containing protein</fullName>
    </recommendedName>
</protein>
<feature type="transmembrane region" description="Helical" evidence="2">
    <location>
        <begin position="65"/>
        <end position="82"/>
    </location>
</feature>
<proteinExistence type="predicted"/>
<feature type="transmembrane region" description="Helical" evidence="2">
    <location>
        <begin position="89"/>
        <end position="112"/>
    </location>
</feature>
<evidence type="ECO:0000256" key="2">
    <source>
        <dbReference type="SAM" id="Phobius"/>
    </source>
</evidence>
<keyword evidence="2" id="KW-0472">Membrane</keyword>
<dbReference type="Proteomes" id="UP000272400">
    <property type="component" value="Unassembled WGS sequence"/>
</dbReference>
<feature type="region of interest" description="Disordered" evidence="1">
    <location>
        <begin position="1"/>
        <end position="39"/>
    </location>
</feature>
<evidence type="ECO:0000313" key="5">
    <source>
        <dbReference type="Proteomes" id="UP000272400"/>
    </source>
</evidence>
<evidence type="ECO:0000259" key="3">
    <source>
        <dbReference type="Pfam" id="PF20177"/>
    </source>
</evidence>
<dbReference type="Pfam" id="PF20177">
    <property type="entry name" value="DUF6542"/>
    <property type="match status" value="1"/>
</dbReference>
<accession>A0A3N1CNQ2</accession>
<feature type="compositionally biased region" description="Basic and acidic residues" evidence="1">
    <location>
        <begin position="8"/>
        <end position="17"/>
    </location>
</feature>
<dbReference type="EMBL" id="RJKE01000001">
    <property type="protein sequence ID" value="ROO82825.1"/>
    <property type="molecule type" value="Genomic_DNA"/>
</dbReference>
<name>A0A3N1CNQ2_9ACTN</name>
<feature type="transmembrane region" description="Helical" evidence="2">
    <location>
        <begin position="132"/>
        <end position="151"/>
    </location>
</feature>
<dbReference type="InterPro" id="IPR046672">
    <property type="entry name" value="DUF6542"/>
</dbReference>